<evidence type="ECO:0000256" key="1">
    <source>
        <dbReference type="ARBA" id="ARBA00011063"/>
    </source>
</evidence>
<organism evidence="7 8">
    <name type="scientific">Salibacter halophilus</name>
    <dbReference type="NCBI Taxonomy" id="1803916"/>
    <lineage>
        <taxon>Bacteria</taxon>
        <taxon>Pseudomonadati</taxon>
        <taxon>Bacteroidota</taxon>
        <taxon>Flavobacteriia</taxon>
        <taxon>Flavobacteriales</taxon>
        <taxon>Salibacteraceae</taxon>
        <taxon>Salibacter</taxon>
    </lineage>
</organism>
<dbReference type="Gene3D" id="3.40.50.2300">
    <property type="match status" value="1"/>
</dbReference>
<dbReference type="InterPro" id="IPR023485">
    <property type="entry name" value="Ptyr_pPase"/>
</dbReference>
<dbReference type="RefSeq" id="WP_151169977.1">
    <property type="nucleotide sequence ID" value="NZ_WACR01000013.1"/>
</dbReference>
<feature type="active site" description="Proton donor" evidence="5">
    <location>
        <position position="123"/>
    </location>
</feature>
<comment type="caution">
    <text evidence="7">The sequence shown here is derived from an EMBL/GenBank/DDBJ whole genome shotgun (WGS) entry which is preliminary data.</text>
</comment>
<evidence type="ECO:0000256" key="4">
    <source>
        <dbReference type="ARBA" id="ARBA00022912"/>
    </source>
</evidence>
<dbReference type="CDD" id="cd16343">
    <property type="entry name" value="LMWPTP"/>
    <property type="match status" value="1"/>
</dbReference>
<feature type="active site" description="Nucleophile" evidence="5">
    <location>
        <position position="8"/>
    </location>
</feature>
<name>A0A6N6M3L2_9FLAO</name>
<feature type="active site" evidence="5">
    <location>
        <position position="14"/>
    </location>
</feature>
<dbReference type="PANTHER" id="PTHR11717">
    <property type="entry name" value="LOW MOLECULAR WEIGHT PROTEIN TYROSINE PHOSPHATASE"/>
    <property type="match status" value="1"/>
</dbReference>
<keyword evidence="8" id="KW-1185">Reference proteome</keyword>
<dbReference type="InterPro" id="IPR036196">
    <property type="entry name" value="Ptyr_pPase_sf"/>
</dbReference>
<comment type="similarity">
    <text evidence="1">Belongs to the low molecular weight phosphotyrosine protein phosphatase family.</text>
</comment>
<evidence type="ECO:0000313" key="7">
    <source>
        <dbReference type="EMBL" id="KAB1061987.1"/>
    </source>
</evidence>
<dbReference type="PANTHER" id="PTHR11717:SF7">
    <property type="entry name" value="LOW MOLECULAR WEIGHT PHOSPHOTYROSINE PROTEIN PHOSPHATASE"/>
    <property type="match status" value="1"/>
</dbReference>
<proteinExistence type="inferred from homology"/>
<evidence type="ECO:0000256" key="2">
    <source>
        <dbReference type="ARBA" id="ARBA00013064"/>
    </source>
</evidence>
<dbReference type="InterPro" id="IPR017867">
    <property type="entry name" value="Tyr_phospatase_low_mol_wt"/>
</dbReference>
<dbReference type="GO" id="GO:0004725">
    <property type="term" value="F:protein tyrosine phosphatase activity"/>
    <property type="evidence" value="ECO:0007669"/>
    <property type="project" value="UniProtKB-EC"/>
</dbReference>
<dbReference type="SUPFAM" id="SSF52788">
    <property type="entry name" value="Phosphotyrosine protein phosphatases I"/>
    <property type="match status" value="1"/>
</dbReference>
<sequence>MKKILVVCLGNICRSPMAHGLLRDKSQKRGIELEIESAGTSNFHVDESPDNRAQEKMKSYGYDISDLKGRQFIPSDFEEYDEIFAMDENNYNDIIAQAKDRSERKKVKFFLSEIDGENLSVPDPYFGHEDGFEHVFKLLDAASDNLLNRIEDE</sequence>
<dbReference type="EMBL" id="WACR01000013">
    <property type="protein sequence ID" value="KAB1061987.1"/>
    <property type="molecule type" value="Genomic_DNA"/>
</dbReference>
<dbReference type="InterPro" id="IPR050438">
    <property type="entry name" value="LMW_PTPase"/>
</dbReference>
<gene>
    <name evidence="7" type="ORF">F3059_12995</name>
</gene>
<evidence type="ECO:0000256" key="3">
    <source>
        <dbReference type="ARBA" id="ARBA00022801"/>
    </source>
</evidence>
<dbReference type="Proteomes" id="UP000435357">
    <property type="component" value="Unassembled WGS sequence"/>
</dbReference>
<dbReference type="SMART" id="SM00226">
    <property type="entry name" value="LMWPc"/>
    <property type="match status" value="1"/>
</dbReference>
<dbReference type="OrthoDB" id="9784339at2"/>
<feature type="domain" description="Phosphotyrosine protein phosphatase I" evidence="6">
    <location>
        <begin position="2"/>
        <end position="149"/>
    </location>
</feature>
<evidence type="ECO:0000259" key="6">
    <source>
        <dbReference type="SMART" id="SM00226"/>
    </source>
</evidence>
<evidence type="ECO:0000256" key="5">
    <source>
        <dbReference type="PIRSR" id="PIRSR617867-1"/>
    </source>
</evidence>
<dbReference type="EC" id="3.1.3.48" evidence="2"/>
<keyword evidence="4" id="KW-0904">Protein phosphatase</keyword>
<dbReference type="Pfam" id="PF01451">
    <property type="entry name" value="LMWPc"/>
    <property type="match status" value="1"/>
</dbReference>
<dbReference type="PRINTS" id="PR00719">
    <property type="entry name" value="LMWPTPASE"/>
</dbReference>
<accession>A0A6N6M3L2</accession>
<protein>
    <recommendedName>
        <fullName evidence="2">protein-tyrosine-phosphatase</fullName>
        <ecNumber evidence="2">3.1.3.48</ecNumber>
    </recommendedName>
</protein>
<dbReference type="AlphaFoldDB" id="A0A6N6M3L2"/>
<reference evidence="7 8" key="1">
    <citation type="submission" date="2019-09" db="EMBL/GenBank/DDBJ databases">
        <title>Genomes of Cryomorphaceae.</title>
        <authorList>
            <person name="Bowman J.P."/>
        </authorList>
    </citation>
    <scope>NUCLEOTIDE SEQUENCE [LARGE SCALE GENOMIC DNA]</scope>
    <source>
        <strain evidence="7 8">KCTC 52047</strain>
    </source>
</reference>
<evidence type="ECO:0000313" key="8">
    <source>
        <dbReference type="Proteomes" id="UP000435357"/>
    </source>
</evidence>
<keyword evidence="3" id="KW-0378">Hydrolase</keyword>